<gene>
    <name evidence="1" type="ORF">INT45_008921</name>
</gene>
<proteinExistence type="predicted"/>
<dbReference type="EMBL" id="JAEPRB010000961">
    <property type="protein sequence ID" value="KAG2209656.1"/>
    <property type="molecule type" value="Genomic_DNA"/>
</dbReference>
<sequence>MSPSQFEQWETGGNCTSADLGLMDTGGYMVKNLGYLAKDFNYMDELVFEFKVWDELPTGNTYQLVFYPRLDSGMATTAFSQVFTVVNNKKEKVLDGSTRNDNTGQHDEAYYFASEVTM</sequence>
<dbReference type="OrthoDB" id="2267768at2759"/>
<dbReference type="Proteomes" id="UP000646827">
    <property type="component" value="Unassembled WGS sequence"/>
</dbReference>
<organism evidence="1 2">
    <name type="scientific">Circinella minor</name>
    <dbReference type="NCBI Taxonomy" id="1195481"/>
    <lineage>
        <taxon>Eukaryota</taxon>
        <taxon>Fungi</taxon>
        <taxon>Fungi incertae sedis</taxon>
        <taxon>Mucoromycota</taxon>
        <taxon>Mucoromycotina</taxon>
        <taxon>Mucoromycetes</taxon>
        <taxon>Mucorales</taxon>
        <taxon>Lichtheimiaceae</taxon>
        <taxon>Circinella</taxon>
    </lineage>
</organism>
<dbReference type="AlphaFoldDB" id="A0A8H7RHC6"/>
<evidence type="ECO:0000313" key="2">
    <source>
        <dbReference type="Proteomes" id="UP000646827"/>
    </source>
</evidence>
<comment type="caution">
    <text evidence="1">The sequence shown here is derived from an EMBL/GenBank/DDBJ whole genome shotgun (WGS) entry which is preliminary data.</text>
</comment>
<protein>
    <submittedName>
        <fullName evidence="1">Uncharacterized protein</fullName>
    </submittedName>
</protein>
<reference evidence="1 2" key="1">
    <citation type="submission" date="2020-12" db="EMBL/GenBank/DDBJ databases">
        <title>Metabolic potential, ecology and presence of endohyphal bacteria is reflected in genomic diversity of Mucoromycotina.</title>
        <authorList>
            <person name="Muszewska A."/>
            <person name="Okrasinska A."/>
            <person name="Steczkiewicz K."/>
            <person name="Drgas O."/>
            <person name="Orlowska M."/>
            <person name="Perlinska-Lenart U."/>
            <person name="Aleksandrzak-Piekarczyk T."/>
            <person name="Szatraj K."/>
            <person name="Zielenkiewicz U."/>
            <person name="Pilsyk S."/>
            <person name="Malc E."/>
            <person name="Mieczkowski P."/>
            <person name="Kruszewska J.S."/>
            <person name="Biernat P."/>
            <person name="Pawlowska J."/>
        </authorList>
    </citation>
    <scope>NUCLEOTIDE SEQUENCE [LARGE SCALE GENOMIC DNA]</scope>
    <source>
        <strain evidence="1 2">CBS 142.35</strain>
    </source>
</reference>
<keyword evidence="2" id="KW-1185">Reference proteome</keyword>
<name>A0A8H7RHC6_9FUNG</name>
<evidence type="ECO:0000313" key="1">
    <source>
        <dbReference type="EMBL" id="KAG2209656.1"/>
    </source>
</evidence>
<accession>A0A8H7RHC6</accession>